<evidence type="ECO:0000259" key="4">
    <source>
        <dbReference type="Pfam" id="PF04828"/>
    </source>
</evidence>
<reference evidence="5" key="1">
    <citation type="submission" date="2018-05" db="EMBL/GenBank/DDBJ databases">
        <authorList>
            <person name="Lanie J.A."/>
            <person name="Ng W.-L."/>
            <person name="Kazmierczak K.M."/>
            <person name="Andrzejewski T.M."/>
            <person name="Davidsen T.M."/>
            <person name="Wayne K.J."/>
            <person name="Tettelin H."/>
            <person name="Glass J.I."/>
            <person name="Rusch D."/>
            <person name="Podicherti R."/>
            <person name="Tsui H.-C.T."/>
            <person name="Winkler M.E."/>
        </authorList>
    </citation>
    <scope>NUCLEOTIDE SEQUENCE</scope>
</reference>
<keyword evidence="3" id="KW-0862">Zinc</keyword>
<dbReference type="Pfam" id="PF04828">
    <property type="entry name" value="GFA"/>
    <property type="match status" value="1"/>
</dbReference>
<organism evidence="5">
    <name type="scientific">marine metagenome</name>
    <dbReference type="NCBI Taxonomy" id="408172"/>
    <lineage>
        <taxon>unclassified sequences</taxon>
        <taxon>metagenomes</taxon>
        <taxon>ecological metagenomes</taxon>
    </lineage>
</organism>
<dbReference type="EMBL" id="UINC01011335">
    <property type="protein sequence ID" value="SVA50080.1"/>
    <property type="molecule type" value="Genomic_DNA"/>
</dbReference>
<evidence type="ECO:0000256" key="3">
    <source>
        <dbReference type="ARBA" id="ARBA00022833"/>
    </source>
</evidence>
<proteinExistence type="inferred from homology"/>
<protein>
    <recommendedName>
        <fullName evidence="4">CENP-V/GFA domain-containing protein</fullName>
    </recommendedName>
</protein>
<dbReference type="GO" id="GO:0016846">
    <property type="term" value="F:carbon-sulfur lyase activity"/>
    <property type="evidence" value="ECO:0007669"/>
    <property type="project" value="InterPro"/>
</dbReference>
<dbReference type="Gene3D" id="3.90.1590.10">
    <property type="entry name" value="glutathione-dependent formaldehyde- activating enzyme (gfa)"/>
    <property type="match status" value="1"/>
</dbReference>
<evidence type="ECO:0000313" key="5">
    <source>
        <dbReference type="EMBL" id="SVA50080.1"/>
    </source>
</evidence>
<comment type="similarity">
    <text evidence="1">Belongs to the Gfa family.</text>
</comment>
<feature type="domain" description="CENP-V/GFA" evidence="4">
    <location>
        <begin position="28"/>
        <end position="84"/>
    </location>
</feature>
<keyword evidence="2" id="KW-0479">Metal-binding</keyword>
<sequence length="207" mass="22881">MSDDGLLVASDPELAAKCYPSGTKKEATAMCLCGAVEIKLKTEEPAISGFCHCWACRRAHSAPLYQVIYADTANICPKTGDKREGEFEITITKGFDILRPGDPGPGNPNFESWDDNPNFGGLGRLYCSKCGVVMINALYQRPHSIFNDTDEDVDFISVFPGTFTEKMSEFIEAWQPTFHVHCESSILPFEAINDGLEKFSAWPPPEE</sequence>
<dbReference type="InterPro" id="IPR006913">
    <property type="entry name" value="CENP-V/GFA"/>
</dbReference>
<dbReference type="GO" id="GO:0046872">
    <property type="term" value="F:metal ion binding"/>
    <property type="evidence" value="ECO:0007669"/>
    <property type="project" value="UniProtKB-KW"/>
</dbReference>
<accession>A0A381WC22</accession>
<dbReference type="AlphaFoldDB" id="A0A381WC22"/>
<name>A0A381WC22_9ZZZZ</name>
<evidence type="ECO:0000256" key="1">
    <source>
        <dbReference type="ARBA" id="ARBA00005495"/>
    </source>
</evidence>
<evidence type="ECO:0000256" key="2">
    <source>
        <dbReference type="ARBA" id="ARBA00022723"/>
    </source>
</evidence>
<dbReference type="InterPro" id="IPR011057">
    <property type="entry name" value="Mss4-like_sf"/>
</dbReference>
<gene>
    <name evidence="5" type="ORF">METZ01_LOCUS102934</name>
</gene>
<dbReference type="SUPFAM" id="SSF51316">
    <property type="entry name" value="Mss4-like"/>
    <property type="match status" value="1"/>
</dbReference>